<keyword evidence="1 5" id="KW-0004">4Fe-4S</keyword>
<feature type="binding site" evidence="5">
    <location>
        <position position="257"/>
    </location>
    <ligand>
        <name>(2E)-4-hydroxy-3-methylbut-2-enyl diphosphate</name>
        <dbReference type="ChEBI" id="CHEBI:128753"/>
    </ligand>
</feature>
<dbReference type="GO" id="GO:0016114">
    <property type="term" value="P:terpenoid biosynthetic process"/>
    <property type="evidence" value="ECO:0007669"/>
    <property type="project" value="UniProtKB-UniRule"/>
</dbReference>
<evidence type="ECO:0000256" key="2">
    <source>
        <dbReference type="ARBA" id="ARBA00022723"/>
    </source>
</evidence>
<feature type="binding site" evidence="5">
    <location>
        <position position="123"/>
    </location>
    <ligand>
        <name>(2E)-4-hydroxy-3-methylbut-2-enyl diphosphate</name>
        <dbReference type="ChEBI" id="CHEBI:128753"/>
    </ligand>
</feature>
<feature type="binding site" evidence="5">
    <location>
        <position position="95"/>
    </location>
    <ligand>
        <name>[4Fe-4S] cluster</name>
        <dbReference type="ChEBI" id="CHEBI:49883"/>
    </ligand>
</feature>
<dbReference type="Proteomes" id="UP000736328">
    <property type="component" value="Unassembled WGS sequence"/>
</dbReference>
<feature type="binding site" evidence="5">
    <location>
        <position position="123"/>
    </location>
    <ligand>
        <name>isopentenyl diphosphate</name>
        <dbReference type="ChEBI" id="CHEBI:128769"/>
    </ligand>
</feature>
<dbReference type="GO" id="GO:0046872">
    <property type="term" value="F:metal ion binding"/>
    <property type="evidence" value="ECO:0007669"/>
    <property type="project" value="UniProtKB-KW"/>
</dbReference>
<feature type="binding site" evidence="5">
    <location>
        <position position="213"/>
    </location>
    <ligand>
        <name>(2E)-4-hydroxy-3-methylbut-2-enyl diphosphate</name>
        <dbReference type="ChEBI" id="CHEBI:128753"/>
    </ligand>
</feature>
<evidence type="ECO:0000256" key="5">
    <source>
        <dbReference type="HAMAP-Rule" id="MF_00191"/>
    </source>
</evidence>
<feature type="binding site" evidence="5">
    <location>
        <position position="41"/>
    </location>
    <ligand>
        <name>(2E)-4-hydroxy-3-methylbut-2-enyl diphosphate</name>
        <dbReference type="ChEBI" id="CHEBI:128753"/>
    </ligand>
</feature>
<feature type="binding site" evidence="5">
    <location>
        <position position="73"/>
    </location>
    <ligand>
        <name>dimethylallyl diphosphate</name>
        <dbReference type="ChEBI" id="CHEBI:57623"/>
    </ligand>
</feature>
<feature type="binding site" evidence="5">
    <location>
        <position position="73"/>
    </location>
    <ligand>
        <name>(2E)-4-hydroxy-3-methylbut-2-enyl diphosphate</name>
        <dbReference type="ChEBI" id="CHEBI:128753"/>
    </ligand>
</feature>
<dbReference type="AlphaFoldDB" id="A0A933ID53"/>
<feature type="binding site" evidence="5">
    <location>
        <position position="12"/>
    </location>
    <ligand>
        <name>[4Fe-4S] cluster</name>
        <dbReference type="ChEBI" id="CHEBI:49883"/>
    </ligand>
</feature>
<feature type="binding site" evidence="5">
    <location>
        <position position="123"/>
    </location>
    <ligand>
        <name>dimethylallyl diphosphate</name>
        <dbReference type="ChEBI" id="CHEBI:57623"/>
    </ligand>
</feature>
<comment type="pathway">
    <text evidence="5">Isoprenoid biosynthesis; dimethylallyl diphosphate biosynthesis; dimethylallyl diphosphate from (2E)-4-hydroxy-3-methylbutenyl diphosphate: step 1/1.</text>
</comment>
<dbReference type="Gene3D" id="3.40.50.11270">
    <property type="match status" value="1"/>
</dbReference>
<dbReference type="GO" id="GO:0019288">
    <property type="term" value="P:isopentenyl diphosphate biosynthetic process, methylerythritol 4-phosphate pathway"/>
    <property type="evidence" value="ECO:0007669"/>
    <property type="project" value="UniProtKB-UniRule"/>
</dbReference>
<dbReference type="Gene3D" id="3.40.1010.20">
    <property type="entry name" value="4-hydroxy-3-methylbut-2-enyl diphosphate reductase, catalytic domain"/>
    <property type="match status" value="2"/>
</dbReference>
<dbReference type="GO" id="GO:0051539">
    <property type="term" value="F:4 iron, 4 sulfur cluster binding"/>
    <property type="evidence" value="ECO:0007669"/>
    <property type="project" value="UniProtKB-UniRule"/>
</dbReference>
<feature type="binding site" evidence="5">
    <location>
        <position position="213"/>
    </location>
    <ligand>
        <name>dimethylallyl diphosphate</name>
        <dbReference type="ChEBI" id="CHEBI:57623"/>
    </ligand>
</feature>
<evidence type="ECO:0000256" key="3">
    <source>
        <dbReference type="ARBA" id="ARBA00023004"/>
    </source>
</evidence>
<feature type="binding site" evidence="5">
    <location>
        <position position="157"/>
    </location>
    <ligand>
        <name>(2E)-4-hydroxy-3-methylbut-2-enyl diphosphate</name>
        <dbReference type="ChEBI" id="CHEBI:128753"/>
    </ligand>
</feature>
<organism evidence="6 7">
    <name type="scientific">candidate division TA06 bacterium</name>
    <dbReference type="NCBI Taxonomy" id="2250710"/>
    <lineage>
        <taxon>Bacteria</taxon>
        <taxon>Bacteria division TA06</taxon>
    </lineage>
</organism>
<dbReference type="EMBL" id="JACQXR010000141">
    <property type="protein sequence ID" value="MBI4727632.1"/>
    <property type="molecule type" value="Genomic_DNA"/>
</dbReference>
<dbReference type="InterPro" id="IPR003451">
    <property type="entry name" value="LytB/IspH"/>
</dbReference>
<accession>A0A933ID53</accession>
<feature type="binding site" evidence="5">
    <location>
        <position position="257"/>
    </location>
    <ligand>
        <name>dimethylallyl diphosphate</name>
        <dbReference type="ChEBI" id="CHEBI:57623"/>
    </ligand>
</feature>
<dbReference type="HAMAP" id="MF_00191">
    <property type="entry name" value="IspH"/>
    <property type="match status" value="1"/>
</dbReference>
<comment type="pathway">
    <text evidence="5">Isoprenoid biosynthesis; isopentenyl diphosphate biosynthesis via DXP pathway; isopentenyl diphosphate from 1-deoxy-D-xylulose 5-phosphate: step 6/6.</text>
</comment>
<feature type="binding site" evidence="5">
    <location>
        <position position="73"/>
    </location>
    <ligand>
        <name>isopentenyl diphosphate</name>
        <dbReference type="ChEBI" id="CHEBI:128769"/>
    </ligand>
</feature>
<keyword evidence="4 5" id="KW-0411">Iron-sulfur</keyword>
<keyword evidence="2 5" id="KW-0479">Metal-binding</keyword>
<dbReference type="Pfam" id="PF02401">
    <property type="entry name" value="LYTB"/>
    <property type="match status" value="1"/>
</dbReference>
<dbReference type="PANTHER" id="PTHR30426">
    <property type="entry name" value="4-HYDROXY-3-METHYLBUT-2-ENYL DIPHOSPHATE REDUCTASE"/>
    <property type="match status" value="1"/>
</dbReference>
<evidence type="ECO:0000313" key="7">
    <source>
        <dbReference type="Proteomes" id="UP000736328"/>
    </source>
</evidence>
<feature type="binding site" evidence="5">
    <location>
        <position position="215"/>
    </location>
    <ligand>
        <name>dimethylallyl diphosphate</name>
        <dbReference type="ChEBI" id="CHEBI:57623"/>
    </ligand>
</feature>
<dbReference type="GO" id="GO:0051745">
    <property type="term" value="F:4-hydroxy-3-methylbut-2-enyl diphosphate reductase activity"/>
    <property type="evidence" value="ECO:0007669"/>
    <property type="project" value="UniProtKB-UniRule"/>
</dbReference>
<comment type="cofactor">
    <cofactor evidence="5">
        <name>[4Fe-4S] cluster</name>
        <dbReference type="ChEBI" id="CHEBI:49883"/>
    </cofactor>
    <text evidence="5">Binds 1 [4Fe-4S] cluster per subunit.</text>
</comment>
<reference evidence="6" key="1">
    <citation type="submission" date="2020-07" db="EMBL/GenBank/DDBJ databases">
        <title>Huge and variable diversity of episymbiotic CPR bacteria and DPANN archaea in groundwater ecosystems.</title>
        <authorList>
            <person name="He C.Y."/>
            <person name="Keren R."/>
            <person name="Whittaker M."/>
            <person name="Farag I.F."/>
            <person name="Doudna J."/>
            <person name="Cate J.H.D."/>
            <person name="Banfield J.F."/>
        </authorList>
    </citation>
    <scope>NUCLEOTIDE SEQUENCE</scope>
    <source>
        <strain evidence="6">NC_groundwater_1520_Pr4_B-0.1um_53_5</strain>
    </source>
</reference>
<name>A0A933ID53_UNCT6</name>
<keyword evidence="3 5" id="KW-0408">Iron</keyword>
<keyword evidence="5" id="KW-0414">Isoprene biosynthesis</keyword>
<proteinExistence type="inferred from homology"/>
<feature type="binding site" evidence="5">
    <location>
        <position position="215"/>
    </location>
    <ligand>
        <name>(2E)-4-hydroxy-3-methylbut-2-enyl diphosphate</name>
        <dbReference type="ChEBI" id="CHEBI:128753"/>
    </ligand>
</feature>
<dbReference type="NCBIfam" id="TIGR00216">
    <property type="entry name" value="ispH_lytB"/>
    <property type="match status" value="1"/>
</dbReference>
<keyword evidence="5 6" id="KW-0560">Oxidoreductase</keyword>
<evidence type="ECO:0000256" key="4">
    <source>
        <dbReference type="ARBA" id="ARBA00023014"/>
    </source>
</evidence>
<gene>
    <name evidence="5 6" type="primary">ispH</name>
    <name evidence="6" type="ORF">HY768_10525</name>
</gene>
<evidence type="ECO:0000313" key="6">
    <source>
        <dbReference type="EMBL" id="MBI4727632.1"/>
    </source>
</evidence>
<comment type="catalytic activity">
    <reaction evidence="5">
        <text>dimethylallyl diphosphate + 2 oxidized [2Fe-2S]-[ferredoxin] + H2O = (2E)-4-hydroxy-3-methylbut-2-enyl diphosphate + 2 reduced [2Fe-2S]-[ferredoxin] + 2 H(+)</text>
        <dbReference type="Rhea" id="RHEA:24825"/>
        <dbReference type="Rhea" id="RHEA-COMP:10000"/>
        <dbReference type="Rhea" id="RHEA-COMP:10001"/>
        <dbReference type="ChEBI" id="CHEBI:15377"/>
        <dbReference type="ChEBI" id="CHEBI:15378"/>
        <dbReference type="ChEBI" id="CHEBI:33737"/>
        <dbReference type="ChEBI" id="CHEBI:33738"/>
        <dbReference type="ChEBI" id="CHEBI:57623"/>
        <dbReference type="ChEBI" id="CHEBI:128753"/>
        <dbReference type="EC" id="1.17.7.4"/>
    </reaction>
</comment>
<dbReference type="PANTHER" id="PTHR30426:SF0">
    <property type="entry name" value="4-HYDROXY-3-METHYLBUT-2-ENYL DIPHOSPHATE REDUCTASE"/>
    <property type="match status" value="1"/>
</dbReference>
<feature type="binding site" evidence="5">
    <location>
        <position position="257"/>
    </location>
    <ligand>
        <name>isopentenyl diphosphate</name>
        <dbReference type="ChEBI" id="CHEBI:128769"/>
    </ligand>
</feature>
<protein>
    <recommendedName>
        <fullName evidence="5">4-hydroxy-3-methylbut-2-enyl diphosphate reductase</fullName>
        <shortName evidence="5">HMBPP reductase</shortName>
        <ecNumber evidence="5">1.17.7.4</ecNumber>
    </recommendedName>
</protein>
<comment type="function">
    <text evidence="5">Catalyzes the conversion of 1-hydroxy-2-methyl-2-(E)-butenyl 4-diphosphate (HMBPP) into a mixture of isopentenyl diphosphate (IPP) and dimethylallyl diphosphate (DMAPP). Acts in the terminal step of the DOXP/MEP pathway for isoprenoid precursor biosynthesis.</text>
</comment>
<feature type="binding site" evidence="5">
    <location>
        <position position="41"/>
    </location>
    <ligand>
        <name>dimethylallyl diphosphate</name>
        <dbReference type="ChEBI" id="CHEBI:57623"/>
    </ligand>
</feature>
<dbReference type="EC" id="1.17.7.4" evidence="5"/>
<comment type="caution">
    <text evidence="5">Lacks conserved residue(s) required for the propagation of feature annotation.</text>
</comment>
<dbReference type="CDD" id="cd13944">
    <property type="entry name" value="lytB_ispH"/>
    <property type="match status" value="1"/>
</dbReference>
<feature type="binding site" evidence="5">
    <location>
        <position position="215"/>
    </location>
    <ligand>
        <name>isopentenyl diphosphate</name>
        <dbReference type="ChEBI" id="CHEBI:128769"/>
    </ligand>
</feature>
<comment type="similarity">
    <text evidence="5">Belongs to the IspH family.</text>
</comment>
<dbReference type="GO" id="GO:0050992">
    <property type="term" value="P:dimethylallyl diphosphate biosynthetic process"/>
    <property type="evidence" value="ECO:0007669"/>
    <property type="project" value="UniProtKB-UniRule"/>
</dbReference>
<feature type="binding site" evidence="5">
    <location>
        <position position="213"/>
    </location>
    <ligand>
        <name>isopentenyl diphosphate</name>
        <dbReference type="ChEBI" id="CHEBI:128769"/>
    </ligand>
</feature>
<comment type="catalytic activity">
    <reaction evidence="5">
        <text>isopentenyl diphosphate + 2 oxidized [2Fe-2S]-[ferredoxin] + H2O = (2E)-4-hydroxy-3-methylbut-2-enyl diphosphate + 2 reduced [2Fe-2S]-[ferredoxin] + 2 H(+)</text>
        <dbReference type="Rhea" id="RHEA:24488"/>
        <dbReference type="Rhea" id="RHEA-COMP:10000"/>
        <dbReference type="Rhea" id="RHEA-COMP:10001"/>
        <dbReference type="ChEBI" id="CHEBI:15377"/>
        <dbReference type="ChEBI" id="CHEBI:15378"/>
        <dbReference type="ChEBI" id="CHEBI:33737"/>
        <dbReference type="ChEBI" id="CHEBI:33738"/>
        <dbReference type="ChEBI" id="CHEBI:128753"/>
        <dbReference type="ChEBI" id="CHEBI:128769"/>
        <dbReference type="EC" id="1.17.7.4"/>
    </reaction>
</comment>
<feature type="binding site" evidence="5">
    <location>
        <position position="41"/>
    </location>
    <ligand>
        <name>isopentenyl diphosphate</name>
        <dbReference type="ChEBI" id="CHEBI:128769"/>
    </ligand>
</feature>
<feature type="active site" description="Proton donor" evidence="5">
    <location>
        <position position="125"/>
    </location>
</feature>
<evidence type="ECO:0000256" key="1">
    <source>
        <dbReference type="ARBA" id="ARBA00022485"/>
    </source>
</evidence>
<sequence>MKIKVAQSAGFCFGVKRAVNMAFEIAQRSKKPVYTLGPIIHNPQVVAQLEACGVKAVKDLSRIKSGTVIIRSHGVHPRVIAGLMKKGITIVDATCPFVTKAQKATALLKEEGRQVVIVGEAEHPEVIALKGYAGKNSVVYNQNNFKVQKKLGVLAQTTLSADAFISAVSALSRRTEDLHAINTICQATQIRQQDTMRLANDSDVTIVVGGRNSANTSRLLELCRKVGRPAHHVETERELNAKWFQNCTKTGVTAGASTPDSMVKKVVERIRELTDKKRRHRAEVRIGNRLTKKQEQKTEDRTGDI</sequence>
<comment type="caution">
    <text evidence="6">The sequence shown here is derived from an EMBL/GenBank/DDBJ whole genome shotgun (WGS) entry which is preliminary data.</text>
</comment>
<feature type="binding site" evidence="5">
    <location>
        <position position="185"/>
    </location>
    <ligand>
        <name>[4Fe-4S] cluster</name>
        <dbReference type="ChEBI" id="CHEBI:49883"/>
    </ligand>
</feature>